<dbReference type="GO" id="GO:0046496">
    <property type="term" value="P:nicotinamide nucleotide metabolic process"/>
    <property type="evidence" value="ECO:0007669"/>
    <property type="project" value="UniProtKB-UniRule"/>
</dbReference>
<comment type="catalytic activity">
    <reaction evidence="6">
        <text>(6S)-NADHX + ADP = AMP + phosphate + NADH + H(+)</text>
        <dbReference type="Rhea" id="RHEA:32223"/>
        <dbReference type="ChEBI" id="CHEBI:15378"/>
        <dbReference type="ChEBI" id="CHEBI:43474"/>
        <dbReference type="ChEBI" id="CHEBI:57945"/>
        <dbReference type="ChEBI" id="CHEBI:64074"/>
        <dbReference type="ChEBI" id="CHEBI:456215"/>
        <dbReference type="ChEBI" id="CHEBI:456216"/>
        <dbReference type="EC" id="4.2.1.136"/>
    </reaction>
</comment>
<comment type="similarity">
    <text evidence="6">Belongs to the NnrD/CARKD family.</text>
</comment>
<name>A0A836MPV6_9NEIS</name>
<comment type="caution">
    <text evidence="8">The sequence shown here is derived from an EMBL/GenBank/DDBJ whole genome shotgun (WGS) entry which is preliminary data.</text>
</comment>
<evidence type="ECO:0000256" key="6">
    <source>
        <dbReference type="HAMAP-Rule" id="MF_01965"/>
    </source>
</evidence>
<reference evidence="8 9" key="1">
    <citation type="submission" date="2014-03" db="EMBL/GenBank/DDBJ databases">
        <title>The genomes of two eusocial bee gut symbionts.</title>
        <authorList>
            <person name="Kwong W.K."/>
            <person name="Engel P."/>
            <person name="Koch H."/>
            <person name="Moran N.A."/>
        </authorList>
    </citation>
    <scope>NUCLEOTIDE SEQUENCE [LARGE SCALE GENOMIC DNA]</scope>
    <source>
        <strain evidence="9">wkB29</strain>
    </source>
</reference>
<dbReference type="PROSITE" id="PS51383">
    <property type="entry name" value="YJEF_C_3"/>
    <property type="match status" value="1"/>
</dbReference>
<dbReference type="EC" id="4.2.1.136" evidence="6"/>
<feature type="binding site" evidence="6">
    <location>
        <position position="243"/>
    </location>
    <ligand>
        <name>(6S)-NADPHX</name>
        <dbReference type="ChEBI" id="CHEBI:64076"/>
    </ligand>
</feature>
<dbReference type="GO" id="GO:0005524">
    <property type="term" value="F:ATP binding"/>
    <property type="evidence" value="ECO:0007669"/>
    <property type="project" value="UniProtKB-KW"/>
</dbReference>
<dbReference type="GO" id="GO:0052855">
    <property type="term" value="F:ADP-dependent NAD(P)H-hydrate dehydratase activity"/>
    <property type="evidence" value="ECO:0007669"/>
    <property type="project" value="UniProtKB-UniRule"/>
</dbReference>
<sequence>MVVSGNDRERIMNGFQIDNELLRQWRRLALIHFPTLCQPRSAHSHKGTFGTLGIVGGAEGMAGSITLAGMAALHCGCGKVWLGFHQPALPIPLLFQQPEIMLSTANRLLQRSDITAWVIGCGLGTETSALTKLTECLQQKSVVPMLLDADALNLVAQQPALLSSRQNQQDIILTPHLGEAARLLHCTIGEIQNNRYQAVRCLAEKYGAWVVLKGHQSLIASPNGQVQQNETGNAGLATAGSGDVLAGIIGSLLAQRIPPQQAVYAGVWLHGAAADILAASEIGPIGLCAGEIAAAVRWLRNRLTEPV</sequence>
<keyword evidence="9" id="KW-1185">Reference proteome</keyword>
<feature type="domain" description="YjeF C-terminal" evidence="7">
    <location>
        <begin position="29"/>
        <end position="303"/>
    </location>
</feature>
<comment type="caution">
    <text evidence="6">Lacks conserved residue(s) required for the propagation of feature annotation.</text>
</comment>
<keyword evidence="1 6" id="KW-0547">Nucleotide-binding</keyword>
<protein>
    <recommendedName>
        <fullName evidence="6">ADP-dependent (S)-NAD(P)H-hydrate dehydratase</fullName>
        <ecNumber evidence="6">4.2.1.136</ecNumber>
    </recommendedName>
    <alternativeName>
        <fullName evidence="6">ADP-dependent NAD(P)HX dehydratase</fullName>
    </alternativeName>
</protein>
<evidence type="ECO:0000259" key="7">
    <source>
        <dbReference type="PROSITE" id="PS51383"/>
    </source>
</evidence>
<dbReference type="PANTHER" id="PTHR12592">
    <property type="entry name" value="ATP-DEPENDENT (S)-NAD(P)H-HYDRATE DEHYDRATASE FAMILY MEMBER"/>
    <property type="match status" value="1"/>
</dbReference>
<dbReference type="InterPro" id="IPR000631">
    <property type="entry name" value="CARKD"/>
</dbReference>
<evidence type="ECO:0000256" key="2">
    <source>
        <dbReference type="ARBA" id="ARBA00022840"/>
    </source>
</evidence>
<feature type="binding site" evidence="6">
    <location>
        <position position="176"/>
    </location>
    <ligand>
        <name>(6S)-NADPHX</name>
        <dbReference type="ChEBI" id="CHEBI:64076"/>
    </ligand>
</feature>
<comment type="function">
    <text evidence="6">Catalyzes the dehydration of the S-form of NAD(P)HX at the expense of ADP, which is converted to AMP. Together with NAD(P)HX epimerase, which catalyzes the epimerization of the S- and R-forms, the enzyme allows the repair of both epimers of NAD(P)HX, a damaged form of NAD(P)H that is a result of enzymatic or heat-dependent hydration.</text>
</comment>
<evidence type="ECO:0000256" key="3">
    <source>
        <dbReference type="ARBA" id="ARBA00022857"/>
    </source>
</evidence>
<proteinExistence type="inferred from homology"/>
<dbReference type="PANTHER" id="PTHR12592:SF0">
    <property type="entry name" value="ATP-DEPENDENT (S)-NAD(P)H-HYDRATE DEHYDRATASE"/>
    <property type="match status" value="1"/>
</dbReference>
<comment type="subunit">
    <text evidence="6">Homotetramer.</text>
</comment>
<dbReference type="Gene3D" id="3.40.1190.20">
    <property type="match status" value="1"/>
</dbReference>
<comment type="cofactor">
    <cofactor evidence="6">
        <name>Mg(2+)</name>
        <dbReference type="ChEBI" id="CHEBI:18420"/>
    </cofactor>
</comment>
<dbReference type="NCBIfam" id="TIGR00196">
    <property type="entry name" value="yjeF_cterm"/>
    <property type="match status" value="1"/>
</dbReference>
<evidence type="ECO:0000256" key="5">
    <source>
        <dbReference type="ARBA" id="ARBA00023239"/>
    </source>
</evidence>
<organism evidence="8 9">
    <name type="scientific">Snodgrassella communis</name>
    <dbReference type="NCBI Taxonomy" id="2946699"/>
    <lineage>
        <taxon>Bacteria</taxon>
        <taxon>Pseudomonadati</taxon>
        <taxon>Pseudomonadota</taxon>
        <taxon>Betaproteobacteria</taxon>
        <taxon>Neisseriales</taxon>
        <taxon>Neisseriaceae</taxon>
        <taxon>Snodgrassella</taxon>
    </lineage>
</organism>
<dbReference type="PROSITE" id="PS01050">
    <property type="entry name" value="YJEF_C_2"/>
    <property type="match status" value="1"/>
</dbReference>
<comment type="catalytic activity">
    <reaction evidence="6">
        <text>(6S)-NADPHX + ADP = AMP + phosphate + NADPH + H(+)</text>
        <dbReference type="Rhea" id="RHEA:32235"/>
        <dbReference type="ChEBI" id="CHEBI:15378"/>
        <dbReference type="ChEBI" id="CHEBI:43474"/>
        <dbReference type="ChEBI" id="CHEBI:57783"/>
        <dbReference type="ChEBI" id="CHEBI:64076"/>
        <dbReference type="ChEBI" id="CHEBI:456215"/>
        <dbReference type="ChEBI" id="CHEBI:456216"/>
        <dbReference type="EC" id="4.2.1.136"/>
    </reaction>
</comment>
<dbReference type="EMBL" id="JFZV01000013">
    <property type="protein sequence ID" value="KDN13977.1"/>
    <property type="molecule type" value="Genomic_DNA"/>
</dbReference>
<dbReference type="Proteomes" id="UP000027170">
    <property type="component" value="Unassembled WGS sequence"/>
</dbReference>
<dbReference type="AlphaFoldDB" id="A0A836MPV6"/>
<keyword evidence="2 6" id="KW-0067">ATP-binding</keyword>
<dbReference type="CDD" id="cd01171">
    <property type="entry name" value="YXKO-related"/>
    <property type="match status" value="1"/>
</dbReference>
<feature type="binding site" evidence="6">
    <location>
        <position position="122"/>
    </location>
    <ligand>
        <name>(6S)-NADPHX</name>
        <dbReference type="ChEBI" id="CHEBI:64076"/>
    </ligand>
</feature>
<evidence type="ECO:0000256" key="4">
    <source>
        <dbReference type="ARBA" id="ARBA00023027"/>
    </source>
</evidence>
<dbReference type="InterPro" id="IPR029056">
    <property type="entry name" value="Ribokinase-like"/>
</dbReference>
<keyword evidence="4 6" id="KW-0520">NAD</keyword>
<keyword evidence="5 6" id="KW-0456">Lyase</keyword>
<evidence type="ECO:0000256" key="1">
    <source>
        <dbReference type="ARBA" id="ARBA00022741"/>
    </source>
</evidence>
<dbReference type="InterPro" id="IPR017953">
    <property type="entry name" value="Carbohydrate_kinase_pred_CS"/>
</dbReference>
<dbReference type="SUPFAM" id="SSF53613">
    <property type="entry name" value="Ribokinase-like"/>
    <property type="match status" value="1"/>
</dbReference>
<evidence type="ECO:0000313" key="8">
    <source>
        <dbReference type="EMBL" id="KDN13977.1"/>
    </source>
</evidence>
<feature type="binding site" evidence="6">
    <location>
        <position position="242"/>
    </location>
    <ligand>
        <name>AMP</name>
        <dbReference type="ChEBI" id="CHEBI:456215"/>
    </ligand>
</feature>
<feature type="binding site" evidence="6">
    <location>
        <begin position="213"/>
        <end position="217"/>
    </location>
    <ligand>
        <name>AMP</name>
        <dbReference type="ChEBI" id="CHEBI:456215"/>
    </ligand>
</feature>
<dbReference type="HAMAP" id="MF_01965">
    <property type="entry name" value="NADHX_dehydratase"/>
    <property type="match status" value="1"/>
</dbReference>
<dbReference type="GO" id="GO:0052856">
    <property type="term" value="F:NAD(P)HX epimerase activity"/>
    <property type="evidence" value="ECO:0007669"/>
    <property type="project" value="TreeGrafter"/>
</dbReference>
<keyword evidence="3 6" id="KW-0521">NADP</keyword>
<gene>
    <name evidence="6" type="primary">nnrD</name>
    <name evidence="8" type="ORF">SALWKB29_1969</name>
</gene>
<evidence type="ECO:0000313" key="9">
    <source>
        <dbReference type="Proteomes" id="UP000027170"/>
    </source>
</evidence>
<dbReference type="GO" id="GO:0110051">
    <property type="term" value="P:metabolite repair"/>
    <property type="evidence" value="ECO:0007669"/>
    <property type="project" value="TreeGrafter"/>
</dbReference>
<dbReference type="Pfam" id="PF01256">
    <property type="entry name" value="Carb_kinase"/>
    <property type="match status" value="1"/>
</dbReference>
<accession>A0A836MPV6</accession>